<reference evidence="1 2" key="1">
    <citation type="submission" date="2007-07" db="EMBL/GenBank/DDBJ databases">
        <title>Complete sequence of chromosome of Xanthobacter autotrophicus Py2.</title>
        <authorList>
            <consortium name="US DOE Joint Genome Institute"/>
            <person name="Copeland A."/>
            <person name="Lucas S."/>
            <person name="Lapidus A."/>
            <person name="Barry K."/>
            <person name="Glavina del Rio T."/>
            <person name="Hammon N."/>
            <person name="Israni S."/>
            <person name="Dalin E."/>
            <person name="Tice H."/>
            <person name="Pitluck S."/>
            <person name="Sims D."/>
            <person name="Brettin T."/>
            <person name="Bruce D."/>
            <person name="Detter J.C."/>
            <person name="Han C."/>
            <person name="Tapia R."/>
            <person name="Brainard J."/>
            <person name="Schmutz J."/>
            <person name="Larimer F."/>
            <person name="Land M."/>
            <person name="Hauser L."/>
            <person name="Kyrpides N."/>
            <person name="Kim E."/>
            <person name="Ensigns S.A."/>
            <person name="Richardson P."/>
        </authorList>
    </citation>
    <scope>NUCLEOTIDE SEQUENCE [LARGE SCALE GENOMIC DNA]</scope>
    <source>
        <strain evidence="2">ATCC BAA-1158 / Py2</strain>
    </source>
</reference>
<evidence type="ECO:0000313" key="1">
    <source>
        <dbReference type="EMBL" id="ABS68876.1"/>
    </source>
</evidence>
<dbReference type="InterPro" id="IPR054496">
    <property type="entry name" value="E217_GP41"/>
</dbReference>
<dbReference type="Pfam" id="PF22759">
    <property type="entry name" value="E217_GP41"/>
    <property type="match status" value="1"/>
</dbReference>
<organism evidence="1 2">
    <name type="scientific">Xanthobacter autotrophicus (strain ATCC BAA-1158 / Py2)</name>
    <dbReference type="NCBI Taxonomy" id="78245"/>
    <lineage>
        <taxon>Bacteria</taxon>
        <taxon>Pseudomonadati</taxon>
        <taxon>Pseudomonadota</taxon>
        <taxon>Alphaproteobacteria</taxon>
        <taxon>Hyphomicrobiales</taxon>
        <taxon>Xanthobacteraceae</taxon>
        <taxon>Xanthobacter</taxon>
    </lineage>
</organism>
<accession>A7ILI3</accession>
<dbReference type="eggNOG" id="ENOG502ZC7P">
    <property type="taxonomic scope" value="Bacteria"/>
</dbReference>
<dbReference type="HOGENOM" id="CLU_059703_0_0_5"/>
<dbReference type="Proteomes" id="UP000002417">
    <property type="component" value="Chromosome"/>
</dbReference>
<proteinExistence type="predicted"/>
<dbReference type="EMBL" id="CP000781">
    <property type="protein sequence ID" value="ABS68876.1"/>
    <property type="molecule type" value="Genomic_DNA"/>
</dbReference>
<gene>
    <name evidence="1" type="ordered locus">Xaut_3648</name>
</gene>
<protein>
    <recommendedName>
        <fullName evidence="3">Bacteriophage protein</fullName>
    </recommendedName>
</protein>
<name>A7ILI3_XANP2</name>
<dbReference type="AlphaFoldDB" id="A7ILI3"/>
<dbReference type="STRING" id="78245.Xaut_3648"/>
<evidence type="ECO:0000313" key="2">
    <source>
        <dbReference type="Proteomes" id="UP000002417"/>
    </source>
</evidence>
<sequence>MTQQWLRKVRLVVGNGSDGIDCSDMRIRFMVRTQDSQTPWHADITITNLSNATANKIRKEYHEVYLEAGYQGNSAEIFRGEILQVRGPGRESPTDTYLNILASASQQAHSYAVVNKTLAAGHTFRDQVDACLEALKPYGVTAGYITDLGSTKMPRGRAMFGMARNQLRSICMSVGAACFIDGKKLNIVKYGESLPGNTTVINSETGMIGMPIQTIEGVEARCLLNPRLKVTSLVKIDEASIQKAKLAVDQVTGTAIASNGAYGNSLQQNMLDFNIDPDGTYKILQVTHIGDTRGTEFYTDVLCRSYAHGTSPAAGARGLGDPSGSN</sequence>
<dbReference type="OrthoDB" id="2087522at2"/>
<dbReference type="NCBIfam" id="NF047561">
    <property type="entry name" value="orf58_phage_fam"/>
    <property type="match status" value="1"/>
</dbReference>
<evidence type="ECO:0008006" key="3">
    <source>
        <dbReference type="Google" id="ProtNLM"/>
    </source>
</evidence>
<keyword evidence="2" id="KW-1185">Reference proteome</keyword>
<dbReference type="KEGG" id="xau:Xaut_3648"/>